<protein>
    <submittedName>
        <fullName evidence="5">Cell surface protein</fullName>
    </submittedName>
</protein>
<evidence type="ECO:0000256" key="2">
    <source>
        <dbReference type="SAM" id="SignalP"/>
    </source>
</evidence>
<accession>W4N6M0</accession>
<dbReference type="InterPro" id="IPR013783">
    <property type="entry name" value="Ig-like_fold"/>
</dbReference>
<dbReference type="Gene3D" id="2.60.40.10">
    <property type="entry name" value="Immunoglobulins"/>
    <property type="match status" value="1"/>
</dbReference>
<keyword evidence="2" id="KW-0732">Signal</keyword>
<dbReference type="InterPro" id="IPR026466">
    <property type="entry name" value="Fim_isopep_form_D2_dom"/>
</dbReference>
<dbReference type="Pfam" id="PF17802">
    <property type="entry name" value="SpaA"/>
    <property type="match status" value="1"/>
</dbReference>
<dbReference type="PATRIC" id="fig|1435051.3.peg.1528"/>
<gene>
    <name evidence="5" type="ORF">BMOU_1546</name>
</gene>
<dbReference type="Proteomes" id="UP000019155">
    <property type="component" value="Unassembled WGS sequence"/>
</dbReference>
<sequence length="596" mass="62346">MNSLTKRLVAGVAAAATLLSGMALAGSAMAADSAIETGKLGTDQPFTISAGSVDDLKGKNLVAVKLADYSAAQTDGTNITGYDVATVEGLKTAIYNAANASNVSSSKNNGSKTDLTSDNPMQWVVQNLLDSSDGNHSGQLRNFLTNLAQNESIKNATDKAIDTLNPTVSGDTASVSAQLPAGIYVILDKAEANGDVVVSMPMMNGTTIDGKNFSNNQLGAVQYKVTKPTVDKKIVENAGTGNETKVEANTAAIGDTVTYELTTTVPNYTGYNNGYYLALNDTLSKGLTFGKIVSVKIDGNDTEYAKDDANLLDGGYVWHADTPVAVPDSTGEYAGGSSFSIKFGQTEANGVTFNIADPKFKDVFLIGKKITVRYTATLNGNAVVNGDGNPNKVNLTYSRNPNGSEQGDSDDIVVKTYTGKLALHKVDVKNNNLQGAKFEIRSSESGDALKFVGSNGTYTLASDQSATQNTVTELETPASGILAINGLKGTYYFKETKSPLGATALPSFTATVTVYSKNDSGANQTAGAQDVALVKADANQLVKADTTKNTDIVVTNVRNFTEMPKTGATWLCIYAAMALLCGGGAFLLLRSSKKNS</sequence>
<evidence type="ECO:0000259" key="4">
    <source>
        <dbReference type="Pfam" id="PF17802"/>
    </source>
</evidence>
<keyword evidence="1" id="KW-0812">Transmembrane</keyword>
<keyword evidence="1" id="KW-0472">Membrane</keyword>
<dbReference type="EMBL" id="AZMV01000007">
    <property type="protein sequence ID" value="ETY70687.1"/>
    <property type="molecule type" value="Genomic_DNA"/>
</dbReference>
<comment type="caution">
    <text evidence="5">The sequence shown here is derived from an EMBL/GenBank/DDBJ whole genome shotgun (WGS) entry which is preliminary data.</text>
</comment>
<evidence type="ECO:0000313" key="5">
    <source>
        <dbReference type="EMBL" id="ETY70687.1"/>
    </source>
</evidence>
<keyword evidence="6" id="KW-1185">Reference proteome</keyword>
<feature type="domain" description="Gram-positive pilin backbone subunit 2 Cna-B-like" evidence="3">
    <location>
        <begin position="253"/>
        <end position="308"/>
    </location>
</feature>
<dbReference type="OrthoDB" id="3238690at2"/>
<feature type="chain" id="PRO_5004845321" evidence="2">
    <location>
        <begin position="31"/>
        <end position="596"/>
    </location>
</feature>
<dbReference type="InterPro" id="IPR041033">
    <property type="entry name" value="SpaA_PFL_dom_1"/>
</dbReference>
<dbReference type="InterPro" id="IPR032334">
    <property type="entry name" value="GramPos_pilinBB"/>
</dbReference>
<keyword evidence="1" id="KW-1133">Transmembrane helix</keyword>
<dbReference type="GO" id="GO:0005975">
    <property type="term" value="P:carbohydrate metabolic process"/>
    <property type="evidence" value="ECO:0007669"/>
    <property type="project" value="UniProtKB-ARBA"/>
</dbReference>
<feature type="domain" description="SpaA-like prealbumin fold" evidence="4">
    <location>
        <begin position="419"/>
        <end position="516"/>
    </location>
</feature>
<name>W4N6M0_9BIFI</name>
<dbReference type="Gene3D" id="2.60.40.740">
    <property type="match status" value="1"/>
</dbReference>
<reference evidence="5 6" key="1">
    <citation type="journal article" date="2014" name="Genome Announc.">
        <title>The Genome Sequence of Bifidobacterium moukalabense DSM 27321 Highlights the Close Phylogenetic Relatedness with the Bifidobacterium dentium Taxon.</title>
        <authorList>
            <person name="Lugli G.A."/>
            <person name="Duranti S."/>
            <person name="Milani C."/>
            <person name="Turroni F."/>
            <person name="Viappiani A."/>
            <person name="Mangifesta M."/>
            <person name="van Sinderen D."/>
            <person name="Ventura M."/>
        </authorList>
    </citation>
    <scope>NUCLEOTIDE SEQUENCE [LARGE SCALE GENOMIC DNA]</scope>
    <source>
        <strain evidence="5 6">DSM 27321</strain>
    </source>
</reference>
<feature type="transmembrane region" description="Helical" evidence="1">
    <location>
        <begin position="568"/>
        <end position="589"/>
    </location>
</feature>
<organism evidence="5 6">
    <name type="scientific">Bifidobacterium moukalabense DSM 27321</name>
    <dbReference type="NCBI Taxonomy" id="1435051"/>
    <lineage>
        <taxon>Bacteria</taxon>
        <taxon>Bacillati</taxon>
        <taxon>Actinomycetota</taxon>
        <taxon>Actinomycetes</taxon>
        <taxon>Bifidobacteriales</taxon>
        <taxon>Bifidobacteriaceae</taxon>
        <taxon>Bifidobacterium</taxon>
    </lineage>
</organism>
<dbReference type="eggNOG" id="COG4932">
    <property type="taxonomic scope" value="Bacteria"/>
</dbReference>
<evidence type="ECO:0000256" key="1">
    <source>
        <dbReference type="SAM" id="Phobius"/>
    </source>
</evidence>
<dbReference type="NCBIfam" id="TIGR04226">
    <property type="entry name" value="RrgB_K2N_iso_D2"/>
    <property type="match status" value="1"/>
</dbReference>
<dbReference type="Pfam" id="PF16569">
    <property type="entry name" value="GramPos_pilinBB"/>
    <property type="match status" value="1"/>
</dbReference>
<evidence type="ECO:0000313" key="6">
    <source>
        <dbReference type="Proteomes" id="UP000019155"/>
    </source>
</evidence>
<dbReference type="RefSeq" id="WP_034876422.1">
    <property type="nucleotide sequence ID" value="NZ_AZMV01000007.1"/>
</dbReference>
<dbReference type="STRING" id="1435051.BMOU_1546"/>
<dbReference type="AlphaFoldDB" id="W4N6M0"/>
<dbReference type="GeneID" id="97502074"/>
<proteinExistence type="predicted"/>
<evidence type="ECO:0000259" key="3">
    <source>
        <dbReference type="Pfam" id="PF16569"/>
    </source>
</evidence>
<feature type="signal peptide" evidence="2">
    <location>
        <begin position="1"/>
        <end position="30"/>
    </location>
</feature>